<feature type="region of interest" description="Disordered" evidence="18">
    <location>
        <begin position="1045"/>
        <end position="1066"/>
    </location>
</feature>
<keyword evidence="21" id="KW-1185">Reference proteome</keyword>
<dbReference type="GO" id="GO:0005737">
    <property type="term" value="C:cytoplasm"/>
    <property type="evidence" value="ECO:0007669"/>
    <property type="project" value="UniProtKB-SubCell"/>
</dbReference>
<dbReference type="FunFam" id="1.25.10.10:FF:000085">
    <property type="entry name" value="Wings apart-like protein homolog"/>
    <property type="match status" value="1"/>
</dbReference>
<dbReference type="Ensembl" id="ENSTNIT00000020370.1">
    <property type="protein sequence ID" value="ENSTNIP00000020139.1"/>
    <property type="gene ID" value="ENSTNIG00000017013.1"/>
</dbReference>
<keyword evidence="13" id="KW-0131">Cell cycle</keyword>
<evidence type="ECO:0000256" key="6">
    <source>
        <dbReference type="ARBA" id="ARBA00022490"/>
    </source>
</evidence>
<dbReference type="Gene3D" id="1.25.10.10">
    <property type="entry name" value="Leucine-rich Repeat Variant"/>
    <property type="match status" value="1"/>
</dbReference>
<keyword evidence="11" id="KW-0175">Coiled coil</keyword>
<dbReference type="PANTHER" id="PTHR22100">
    <property type="entry name" value="WINGS APART-LIKE PROTEIN HOMOLOG"/>
    <property type="match status" value="1"/>
</dbReference>
<dbReference type="Pfam" id="PF07814">
    <property type="entry name" value="WAPL"/>
    <property type="match status" value="1"/>
</dbReference>
<keyword evidence="10" id="KW-0007">Acetylation</keyword>
<feature type="compositionally biased region" description="Acidic residues" evidence="18">
    <location>
        <begin position="67"/>
        <end position="80"/>
    </location>
</feature>
<dbReference type="PANTHER" id="PTHR22100:SF13">
    <property type="entry name" value="WINGS APART-LIKE PROTEIN HOMOLOG"/>
    <property type="match status" value="1"/>
</dbReference>
<dbReference type="InterPro" id="IPR011989">
    <property type="entry name" value="ARM-like"/>
</dbReference>
<evidence type="ECO:0000256" key="1">
    <source>
        <dbReference type="ARBA" id="ARBA00004123"/>
    </source>
</evidence>
<evidence type="ECO:0000256" key="12">
    <source>
        <dbReference type="ARBA" id="ARBA00023242"/>
    </source>
</evidence>
<feature type="region of interest" description="Disordered" evidence="18">
    <location>
        <begin position="1"/>
        <end position="29"/>
    </location>
</feature>
<dbReference type="GO" id="GO:0005634">
    <property type="term" value="C:nucleus"/>
    <property type="evidence" value="ECO:0007669"/>
    <property type="project" value="UniProtKB-SubCell"/>
</dbReference>
<dbReference type="GO" id="GO:0005694">
    <property type="term" value="C:chromosome"/>
    <property type="evidence" value="ECO:0007669"/>
    <property type="project" value="UniProtKB-SubCell"/>
</dbReference>
<reference evidence="20" key="2">
    <citation type="submission" date="2025-08" db="UniProtKB">
        <authorList>
            <consortium name="Ensembl"/>
        </authorList>
    </citation>
    <scope>IDENTIFICATION</scope>
</reference>
<feature type="compositionally biased region" description="Basic and acidic residues" evidence="18">
    <location>
        <begin position="54"/>
        <end position="66"/>
    </location>
</feature>
<evidence type="ECO:0000256" key="7">
    <source>
        <dbReference type="ARBA" id="ARBA00022553"/>
    </source>
</evidence>
<feature type="region of interest" description="Disordered" evidence="18">
    <location>
        <begin position="51"/>
        <end position="120"/>
    </location>
</feature>
<dbReference type="Proteomes" id="UP000007303">
    <property type="component" value="Unassembled WGS sequence"/>
</dbReference>
<evidence type="ECO:0000256" key="8">
    <source>
        <dbReference type="ARBA" id="ARBA00022618"/>
    </source>
</evidence>
<feature type="region of interest" description="Disordered" evidence="18">
    <location>
        <begin position="228"/>
        <end position="342"/>
    </location>
</feature>
<evidence type="ECO:0000313" key="20">
    <source>
        <dbReference type="Ensembl" id="ENSTNIP00000020139.1"/>
    </source>
</evidence>
<feature type="compositionally biased region" description="Low complexity" evidence="18">
    <location>
        <begin position="470"/>
        <end position="489"/>
    </location>
</feature>
<sequence>MTSRFGKTYNRKGGEANSKFEEVFSNRKPTLTTRWGETTYKAQLGAKRPLIKSDVSEVSKRPRLEDSDSDEDPFGFDSDEESKTVSCHSLSQPKASGGSGKTPSPAQSGEMGTAVAPAKESTSSKATIISKKVVQLFDLTSEMIIASLYSAMFAFCKVAKCNFLFLSSLLIDKPTSEVKAVKNNQPWFKNTSLGNQKPACVAPQSNTVSCGEESVSVTEKAVVSSSADASCSPYAPSGSRDFPNASEFDEPSTAEMKVSESEPPPEPVDNIPPSPFTLRTSNCKKYLRPGKPNKMSSEPVDMGDNSTDLDAQDKHNSVPSAGRGSAAAAAKPAAKPAGRGGGRVRDYTVLHPSCVSVCNVTLQDTIERSIDELVAPATPADLGDAGQMRKKSDAVPPKPTSRFRPTQTKTKKTKTETKLEFFGFEDKEEEEGGAQGKSSYKIKYFGFDDLSESDSDDESCQVKEKKARKAAAALASLSSSVDSPHTSDSQDSQASSNTDAFDFSDESSPGATEGQKGRPGKSSDKSKDTSTGLKKIFSGPKKSPAKAVYNARHWNHPEPEEVPVPTLSRSQTAPAVLSSSSKDNNSHKDDGVFKAPPPPPKVIKSETIPTRLNQDIVTALKCRKEDKELYTVVQHVKHFNDVVEFGENQEFTDDFEYLETGLKSSQPLNTRCLSIISLATRCAMPGFRMHLRARGKVAQVFKILSDAAQHPNLALCTAALMYILSRDRLNMDLDRSCLELMIKLLEFDQECSAHQDQLTAKEVEKVKEKIRKLCETVHNKHLDLENITTGHLAMETLLSLTSKRAGDWFKEELRLLGGLDHIVDKVKECVQNLGQEDDKENLVASLWGAERCLRVLESVTVQNPENQAYLIAYKDSQLIVSSAKALRHCEDMIQRYSRAFNNSSVSPCAAALPHCNHSNVGKAVEDCMRAVIGVLLNLTHDNEWGSTKTGEQEHLMLTALNCVLRVPRYVPQEQRFDVRVLGLGLLINLVEYSSRNRHCLVDMEYSLDSACLEAQGDQPESSGALAALVKLFLERERAAILAEAKTDDLISEPPNRPDQSGEWQETSGEIQWVASETNDNQPEKKEEEDEELDLNKALQHAGKMEDSIAASYTALLLGCLCQGSQTNVTTVRRHLPKGDFSIMTEMLKKFLNFMNLTCAVGTTGQKSISRVIDYLEHC</sequence>
<keyword evidence="6" id="KW-0963">Cytoplasm</keyword>
<feature type="region of interest" description="Disordered" evidence="18">
    <location>
        <begin position="378"/>
        <end position="608"/>
    </location>
</feature>
<keyword evidence="8" id="KW-0132">Cell division</keyword>
<evidence type="ECO:0000259" key="19">
    <source>
        <dbReference type="PROSITE" id="PS51271"/>
    </source>
</evidence>
<evidence type="ECO:0000256" key="5">
    <source>
        <dbReference type="ARBA" id="ARBA00022454"/>
    </source>
</evidence>
<feature type="compositionally biased region" description="Low complexity" evidence="18">
    <location>
        <begin position="320"/>
        <end position="337"/>
    </location>
</feature>
<name>H3DHZ5_TETNG</name>
<protein>
    <recommendedName>
        <fullName evidence="16">Wings apart-like protein homolog</fullName>
    </recommendedName>
    <alternativeName>
        <fullName evidence="17">WAPL cohesin release factor</fullName>
    </alternativeName>
</protein>
<evidence type="ECO:0000256" key="11">
    <source>
        <dbReference type="ARBA" id="ARBA00023054"/>
    </source>
</evidence>
<comment type="function">
    <text evidence="14">Regulator of sister chromatid cohesion in mitosis which negatively regulates cohesin association with chromatin. Involved in both sister chromatid cohesion during interphase and sister-chromatid resolution during early stages of mitosis. Couples DNA replication to sister chromatid cohesion. Cohesion ensures that chromosome partitioning is accurate in both meiotic and mitotic cells and plays an important role in DNA repair.</text>
</comment>
<dbReference type="InterPro" id="IPR022771">
    <property type="entry name" value="WAPL_C"/>
</dbReference>
<dbReference type="AlphaFoldDB" id="H3DHZ5"/>
<evidence type="ECO:0000256" key="2">
    <source>
        <dbReference type="ARBA" id="ARBA00004286"/>
    </source>
</evidence>
<evidence type="ECO:0000256" key="4">
    <source>
        <dbReference type="ARBA" id="ARBA00006854"/>
    </source>
</evidence>
<accession>H3DHZ5</accession>
<comment type="subunit">
    <text evidence="15">Interacts with the cohesin complex throughout the cell cycle; interacts with both chromatin-bound and soluble pools of the complex. Interacts with RAD21; the interaction is direct. Interacts with PDS5A; the interaction is direct, cohesin-dependent and competitive with CDCA5/SORORIN. Interacts (via FGF motifs) with PDS5B; the interaction is direct. Interacts with a SMC1 protein (SMC1A or SMC1B) and SMC3.</text>
</comment>
<reference evidence="20" key="3">
    <citation type="submission" date="2025-09" db="UniProtKB">
        <authorList>
            <consortium name="Ensembl"/>
        </authorList>
    </citation>
    <scope>IDENTIFICATION</scope>
</reference>
<evidence type="ECO:0000256" key="9">
    <source>
        <dbReference type="ARBA" id="ARBA00022776"/>
    </source>
</evidence>
<evidence type="ECO:0000313" key="21">
    <source>
        <dbReference type="Proteomes" id="UP000007303"/>
    </source>
</evidence>
<keyword evidence="12" id="KW-0539">Nucleus</keyword>
<reference evidence="21" key="1">
    <citation type="journal article" date="2004" name="Nature">
        <title>Genome duplication in the teleost fish Tetraodon nigroviridis reveals the early vertebrate proto-karyotype.</title>
        <authorList>
            <person name="Jaillon O."/>
            <person name="Aury J.-M."/>
            <person name="Brunet F."/>
            <person name="Petit J.-L."/>
            <person name="Stange-Thomann N."/>
            <person name="Mauceli E."/>
            <person name="Bouneau L."/>
            <person name="Fischer C."/>
            <person name="Ozouf-Costaz C."/>
            <person name="Bernot A."/>
            <person name="Nicaud S."/>
            <person name="Jaffe D."/>
            <person name="Fisher S."/>
            <person name="Lutfalla G."/>
            <person name="Dossat C."/>
            <person name="Segurens B."/>
            <person name="Dasilva C."/>
            <person name="Salanoubat M."/>
            <person name="Levy M."/>
            <person name="Boudet N."/>
            <person name="Castellano S."/>
            <person name="Anthouard V."/>
            <person name="Jubin C."/>
            <person name="Castelli V."/>
            <person name="Katinka M."/>
            <person name="Vacherie B."/>
            <person name="Biemont C."/>
            <person name="Skalli Z."/>
            <person name="Cattolico L."/>
            <person name="Poulain J."/>
            <person name="De Berardinis V."/>
            <person name="Cruaud C."/>
            <person name="Duprat S."/>
            <person name="Brottier P."/>
            <person name="Coutanceau J.-P."/>
            <person name="Gouzy J."/>
            <person name="Parra G."/>
            <person name="Lardier G."/>
            <person name="Chapple C."/>
            <person name="McKernan K.J."/>
            <person name="McEwan P."/>
            <person name="Bosak S."/>
            <person name="Kellis M."/>
            <person name="Volff J.-N."/>
            <person name="Guigo R."/>
            <person name="Zody M.C."/>
            <person name="Mesirov J."/>
            <person name="Lindblad-Toh K."/>
            <person name="Birren B."/>
            <person name="Nusbaum C."/>
            <person name="Kahn D."/>
            <person name="Robinson-Rechavi M."/>
            <person name="Laudet V."/>
            <person name="Schachter V."/>
            <person name="Quetier F."/>
            <person name="Saurin W."/>
            <person name="Scarpelli C."/>
            <person name="Wincker P."/>
            <person name="Lander E.S."/>
            <person name="Weissenbach J."/>
            <person name="Roest Crollius H."/>
        </authorList>
    </citation>
    <scope>NUCLEOTIDE SEQUENCE [LARGE SCALE GENOMIC DNA]</scope>
</reference>
<evidence type="ECO:0000256" key="15">
    <source>
        <dbReference type="ARBA" id="ARBA00064348"/>
    </source>
</evidence>
<feature type="compositionally biased region" description="Acidic residues" evidence="18">
    <location>
        <begin position="449"/>
        <end position="459"/>
    </location>
</feature>
<evidence type="ECO:0000256" key="18">
    <source>
        <dbReference type="SAM" id="MobiDB-lite"/>
    </source>
</evidence>
<feature type="domain" description="WAPL" evidence="19">
    <location>
        <begin position="623"/>
        <end position="1157"/>
    </location>
</feature>
<dbReference type="InterPro" id="IPR039874">
    <property type="entry name" value="WAPL"/>
</dbReference>
<dbReference type="HOGENOM" id="CLU_006912_0_0_1"/>
<feature type="compositionally biased region" description="Low complexity" evidence="18">
    <location>
        <begin position="228"/>
        <end position="237"/>
    </location>
</feature>
<dbReference type="InterPro" id="IPR016024">
    <property type="entry name" value="ARM-type_fold"/>
</dbReference>
<feature type="compositionally biased region" description="Basic and acidic residues" evidence="18">
    <location>
        <begin position="12"/>
        <end position="25"/>
    </location>
</feature>
<dbReference type="InParanoid" id="H3DHZ5"/>
<keyword evidence="5" id="KW-0158">Chromosome</keyword>
<evidence type="ECO:0000256" key="16">
    <source>
        <dbReference type="ARBA" id="ARBA00069316"/>
    </source>
</evidence>
<evidence type="ECO:0000256" key="13">
    <source>
        <dbReference type="ARBA" id="ARBA00023306"/>
    </source>
</evidence>
<comment type="subcellular location">
    <subcellularLocation>
        <location evidence="2">Chromosome</location>
    </subcellularLocation>
    <subcellularLocation>
        <location evidence="3">Cytoplasm</location>
    </subcellularLocation>
    <subcellularLocation>
        <location evidence="1">Nucleus</location>
    </subcellularLocation>
</comment>
<evidence type="ECO:0000256" key="14">
    <source>
        <dbReference type="ARBA" id="ARBA00054706"/>
    </source>
</evidence>
<evidence type="ECO:0000256" key="17">
    <source>
        <dbReference type="ARBA" id="ARBA00080613"/>
    </source>
</evidence>
<dbReference type="STRING" id="99883.ENSTNIP00000020139"/>
<keyword evidence="7" id="KW-0597">Phosphoprotein</keyword>
<organism evidence="20 21">
    <name type="scientific">Tetraodon nigroviridis</name>
    <name type="common">Spotted green pufferfish</name>
    <name type="synonym">Chelonodon nigroviridis</name>
    <dbReference type="NCBI Taxonomy" id="99883"/>
    <lineage>
        <taxon>Eukaryota</taxon>
        <taxon>Metazoa</taxon>
        <taxon>Chordata</taxon>
        <taxon>Craniata</taxon>
        <taxon>Vertebrata</taxon>
        <taxon>Euteleostomi</taxon>
        <taxon>Actinopterygii</taxon>
        <taxon>Neopterygii</taxon>
        <taxon>Teleostei</taxon>
        <taxon>Neoteleostei</taxon>
        <taxon>Acanthomorphata</taxon>
        <taxon>Eupercaria</taxon>
        <taxon>Tetraodontiformes</taxon>
        <taxon>Tetradontoidea</taxon>
        <taxon>Tetraodontidae</taxon>
        <taxon>Tetraodon</taxon>
    </lineage>
</organism>
<evidence type="ECO:0000256" key="10">
    <source>
        <dbReference type="ARBA" id="ARBA00022990"/>
    </source>
</evidence>
<dbReference type="PROSITE" id="PS51271">
    <property type="entry name" value="WAPL"/>
    <property type="match status" value="1"/>
</dbReference>
<dbReference type="InterPro" id="IPR012502">
    <property type="entry name" value="WAPL_dom"/>
</dbReference>
<dbReference type="OMA" id="LENITXV"/>
<keyword evidence="9" id="KW-0498">Mitosis</keyword>
<feature type="compositionally biased region" description="Pro residues" evidence="18">
    <location>
        <begin position="262"/>
        <end position="275"/>
    </location>
</feature>
<dbReference type="GO" id="GO:0051301">
    <property type="term" value="P:cell division"/>
    <property type="evidence" value="ECO:0007669"/>
    <property type="project" value="UniProtKB-KW"/>
</dbReference>
<feature type="compositionally biased region" description="Polar residues" evidence="18">
    <location>
        <begin position="84"/>
        <end position="94"/>
    </location>
</feature>
<proteinExistence type="inferred from homology"/>
<evidence type="ECO:0000256" key="3">
    <source>
        <dbReference type="ARBA" id="ARBA00004496"/>
    </source>
</evidence>
<dbReference type="GeneTree" id="ENSGT00390000015768"/>
<feature type="compositionally biased region" description="Polar residues" evidence="18">
    <location>
        <begin position="1057"/>
        <end position="1066"/>
    </location>
</feature>
<dbReference type="SUPFAM" id="SSF48371">
    <property type="entry name" value="ARM repeat"/>
    <property type="match status" value="1"/>
</dbReference>
<comment type="similarity">
    <text evidence="4">Belongs to the WAPL family.</text>
</comment>
<feature type="compositionally biased region" description="Polar residues" evidence="18">
    <location>
        <begin position="490"/>
        <end position="499"/>
    </location>
</feature>